<dbReference type="STRING" id="1447883.A0A2B7Y5A5"/>
<dbReference type="OrthoDB" id="2567457at2759"/>
<feature type="domain" description="Carboxymuconolactone decarboxylase-like" evidence="2">
    <location>
        <begin position="55"/>
        <end position="137"/>
    </location>
</feature>
<evidence type="ECO:0000256" key="1">
    <source>
        <dbReference type="SAM" id="MobiDB-lite"/>
    </source>
</evidence>
<proteinExistence type="predicted"/>
<name>A0A2B7Y5A5_POLH7</name>
<evidence type="ECO:0000313" key="4">
    <source>
        <dbReference type="Proteomes" id="UP000224634"/>
    </source>
</evidence>
<keyword evidence="4" id="KW-1185">Reference proteome</keyword>
<dbReference type="PANTHER" id="PTHR34846">
    <property type="entry name" value="4-CARBOXYMUCONOLACTONE DECARBOXYLASE FAMILY PROTEIN (AFU_ORTHOLOGUE AFUA_6G11590)"/>
    <property type="match status" value="1"/>
</dbReference>
<dbReference type="InterPro" id="IPR003779">
    <property type="entry name" value="CMD-like"/>
</dbReference>
<dbReference type="PANTHER" id="PTHR34846:SF11">
    <property type="entry name" value="4-CARBOXYMUCONOLACTONE DECARBOXYLASE FAMILY PROTEIN (AFU_ORTHOLOGUE AFUA_6G11590)"/>
    <property type="match status" value="1"/>
</dbReference>
<feature type="compositionally biased region" description="Pro residues" evidence="1">
    <location>
        <begin position="1"/>
        <end position="11"/>
    </location>
</feature>
<dbReference type="Proteomes" id="UP000224634">
    <property type="component" value="Unassembled WGS sequence"/>
</dbReference>
<sequence length="191" mass="20470">MSRFPPIPPNELTPEQKEGHDEMDALAQQTFGSTFTLKNEEGALLGPFAPLLYTPTLVKPWLHLSHQVLTLPILSPRERELAVFAVLARTQANYAVYAHTKLCEKIGFSAAQISAAKAGEVPEGVSEREREAYVFAKELAGLKGGPLAAEVFGKARDVLGREGAAAVMHTVGSFLYASVLLNAADVEAPGS</sequence>
<evidence type="ECO:0000313" key="3">
    <source>
        <dbReference type="EMBL" id="PGH16656.1"/>
    </source>
</evidence>
<protein>
    <recommendedName>
        <fullName evidence="2">Carboxymuconolactone decarboxylase-like domain-containing protein</fullName>
    </recommendedName>
</protein>
<dbReference type="Gene3D" id="1.20.1290.10">
    <property type="entry name" value="AhpD-like"/>
    <property type="match status" value="1"/>
</dbReference>
<organism evidence="3 4">
    <name type="scientific">Polytolypa hystricis (strain UAMH7299)</name>
    <dbReference type="NCBI Taxonomy" id="1447883"/>
    <lineage>
        <taxon>Eukaryota</taxon>
        <taxon>Fungi</taxon>
        <taxon>Dikarya</taxon>
        <taxon>Ascomycota</taxon>
        <taxon>Pezizomycotina</taxon>
        <taxon>Eurotiomycetes</taxon>
        <taxon>Eurotiomycetidae</taxon>
        <taxon>Onygenales</taxon>
        <taxon>Onygenales incertae sedis</taxon>
        <taxon>Polytolypa</taxon>
    </lineage>
</organism>
<accession>A0A2B7Y5A5</accession>
<dbReference type="AlphaFoldDB" id="A0A2B7Y5A5"/>
<dbReference type="GO" id="GO:0051920">
    <property type="term" value="F:peroxiredoxin activity"/>
    <property type="evidence" value="ECO:0007669"/>
    <property type="project" value="InterPro"/>
</dbReference>
<evidence type="ECO:0000259" key="2">
    <source>
        <dbReference type="Pfam" id="PF02627"/>
    </source>
</evidence>
<dbReference type="Pfam" id="PF02627">
    <property type="entry name" value="CMD"/>
    <property type="match status" value="1"/>
</dbReference>
<reference evidence="3 4" key="1">
    <citation type="submission" date="2017-10" db="EMBL/GenBank/DDBJ databases">
        <title>Comparative genomics in systemic dimorphic fungi from Ajellomycetaceae.</title>
        <authorList>
            <person name="Munoz J.F."/>
            <person name="Mcewen J.G."/>
            <person name="Clay O.K."/>
            <person name="Cuomo C.A."/>
        </authorList>
    </citation>
    <scope>NUCLEOTIDE SEQUENCE [LARGE SCALE GENOMIC DNA]</scope>
    <source>
        <strain evidence="3 4">UAMH7299</strain>
    </source>
</reference>
<dbReference type="SUPFAM" id="SSF69118">
    <property type="entry name" value="AhpD-like"/>
    <property type="match status" value="1"/>
</dbReference>
<dbReference type="EMBL" id="PDNA01000072">
    <property type="protein sequence ID" value="PGH16656.1"/>
    <property type="molecule type" value="Genomic_DNA"/>
</dbReference>
<gene>
    <name evidence="3" type="ORF">AJ80_05158</name>
</gene>
<comment type="caution">
    <text evidence="3">The sequence shown here is derived from an EMBL/GenBank/DDBJ whole genome shotgun (WGS) entry which is preliminary data.</text>
</comment>
<dbReference type="InterPro" id="IPR029032">
    <property type="entry name" value="AhpD-like"/>
</dbReference>
<feature type="region of interest" description="Disordered" evidence="1">
    <location>
        <begin position="1"/>
        <end position="21"/>
    </location>
</feature>